<dbReference type="Gene3D" id="3.30.1330.60">
    <property type="entry name" value="OmpA-like domain"/>
    <property type="match status" value="1"/>
</dbReference>
<feature type="region of interest" description="Disordered" evidence="5">
    <location>
        <begin position="188"/>
        <end position="208"/>
    </location>
</feature>
<evidence type="ECO:0000256" key="5">
    <source>
        <dbReference type="SAM" id="MobiDB-lite"/>
    </source>
</evidence>
<dbReference type="InterPro" id="IPR028974">
    <property type="entry name" value="TSP_type-3_rpt"/>
</dbReference>
<dbReference type="CDD" id="cd07185">
    <property type="entry name" value="OmpA_C-like"/>
    <property type="match status" value="1"/>
</dbReference>
<evidence type="ECO:0000259" key="7">
    <source>
        <dbReference type="PROSITE" id="PS51123"/>
    </source>
</evidence>
<dbReference type="InterPro" id="IPR006664">
    <property type="entry name" value="OMP_bac"/>
</dbReference>
<dbReference type="PANTHER" id="PTHR30329">
    <property type="entry name" value="STATOR ELEMENT OF FLAGELLAR MOTOR COMPLEX"/>
    <property type="match status" value="1"/>
</dbReference>
<protein>
    <recommendedName>
        <fullName evidence="7">OmpA-like domain-containing protein</fullName>
    </recommendedName>
</protein>
<evidence type="ECO:0000256" key="4">
    <source>
        <dbReference type="PROSITE-ProRule" id="PRU00473"/>
    </source>
</evidence>
<feature type="compositionally biased region" description="Acidic residues" evidence="5">
    <location>
        <begin position="262"/>
        <end position="303"/>
    </location>
</feature>
<dbReference type="InterPro" id="IPR036737">
    <property type="entry name" value="OmpA-like_sf"/>
</dbReference>
<evidence type="ECO:0000256" key="1">
    <source>
        <dbReference type="ARBA" id="ARBA00004442"/>
    </source>
</evidence>
<dbReference type="PRINTS" id="PR01021">
    <property type="entry name" value="OMPADOMAIN"/>
</dbReference>
<comment type="caution">
    <text evidence="8">The sequence shown here is derived from an EMBL/GenBank/DDBJ whole genome shotgun (WGS) entry which is preliminary data.</text>
</comment>
<evidence type="ECO:0000313" key="8">
    <source>
        <dbReference type="EMBL" id="MBB3046431.1"/>
    </source>
</evidence>
<dbReference type="PROSITE" id="PS51123">
    <property type="entry name" value="OMPA_2"/>
    <property type="match status" value="1"/>
</dbReference>
<evidence type="ECO:0000256" key="3">
    <source>
        <dbReference type="ARBA" id="ARBA00023237"/>
    </source>
</evidence>
<comment type="subcellular location">
    <subcellularLocation>
        <location evidence="1">Cell outer membrane</location>
    </subcellularLocation>
</comment>
<accession>A0A7W4W2W1</accession>
<dbReference type="Pfam" id="PF00691">
    <property type="entry name" value="OmpA"/>
    <property type="match status" value="1"/>
</dbReference>
<name>A0A7W4W2W1_9GAMM</name>
<dbReference type="AlphaFoldDB" id="A0A7W4W2W1"/>
<feature type="compositionally biased region" description="Low complexity" evidence="5">
    <location>
        <begin position="304"/>
        <end position="325"/>
    </location>
</feature>
<dbReference type="Proteomes" id="UP000537130">
    <property type="component" value="Unassembled WGS sequence"/>
</dbReference>
<dbReference type="PANTHER" id="PTHR30329:SF21">
    <property type="entry name" value="LIPOPROTEIN YIAD-RELATED"/>
    <property type="match status" value="1"/>
</dbReference>
<sequence>MTTLHRGLTALVCTLLLSTPLVSHAQLGAPAGAGPAPDLSCTGRGADGKMSCGDIGLEETMDFCDDVDGDYVCDNKDECPDTPEGVPVFMNGCHEMELSADRPWVLRGVNFEFDKAVLRSESISILDAAVNVLNEHPELLVSIDGHTDSKGSDSYNQNLSFNRANTVHDYFIDKGVSAERLVFRGFGESKPVAPNENPDGSDNPDGRFENRRVELNVLDMEAFNQAKVEVAEARAEREAEQARREAARARAAAERAEREAEAAEEAAEEQMEQAEEEATESDSSSFDESDYLDFATDSDDSSSEADSSASDDSSATESASESEAAAAEEETATSSSSDSSESDSTDSSSSESGESGFDESEYLDFLETYDDSGSQ</sequence>
<evidence type="ECO:0000313" key="9">
    <source>
        <dbReference type="Proteomes" id="UP000537130"/>
    </source>
</evidence>
<dbReference type="InterPro" id="IPR006665">
    <property type="entry name" value="OmpA-like"/>
</dbReference>
<keyword evidence="9" id="KW-1185">Reference proteome</keyword>
<keyword evidence="2 4" id="KW-0472">Membrane</keyword>
<evidence type="ECO:0000256" key="2">
    <source>
        <dbReference type="ARBA" id="ARBA00023136"/>
    </source>
</evidence>
<gene>
    <name evidence="8" type="ORF">FHR99_000667</name>
</gene>
<dbReference type="GO" id="GO:0005509">
    <property type="term" value="F:calcium ion binding"/>
    <property type="evidence" value="ECO:0007669"/>
    <property type="project" value="InterPro"/>
</dbReference>
<dbReference type="SUPFAM" id="SSF103088">
    <property type="entry name" value="OmpA-like"/>
    <property type="match status" value="1"/>
</dbReference>
<feature type="compositionally biased region" description="Low complexity" evidence="5">
    <location>
        <begin position="345"/>
        <end position="355"/>
    </location>
</feature>
<feature type="compositionally biased region" description="Basic and acidic residues" evidence="5">
    <location>
        <begin position="242"/>
        <end position="261"/>
    </location>
</feature>
<organism evidence="8 9">
    <name type="scientific">Litorivivens lipolytica</name>
    <dbReference type="NCBI Taxonomy" id="1524264"/>
    <lineage>
        <taxon>Bacteria</taxon>
        <taxon>Pseudomonadati</taxon>
        <taxon>Pseudomonadota</taxon>
        <taxon>Gammaproteobacteria</taxon>
        <taxon>Litorivivens</taxon>
    </lineage>
</organism>
<dbReference type="GO" id="GO:0009279">
    <property type="term" value="C:cell outer membrane"/>
    <property type="evidence" value="ECO:0007669"/>
    <property type="project" value="UniProtKB-SubCell"/>
</dbReference>
<dbReference type="EMBL" id="JACHWY010000001">
    <property type="protein sequence ID" value="MBB3046431.1"/>
    <property type="molecule type" value="Genomic_DNA"/>
</dbReference>
<proteinExistence type="predicted"/>
<feature type="signal peptide" evidence="6">
    <location>
        <begin position="1"/>
        <end position="25"/>
    </location>
</feature>
<feature type="region of interest" description="Disordered" evidence="5">
    <location>
        <begin position="242"/>
        <end position="375"/>
    </location>
</feature>
<evidence type="ECO:0000256" key="6">
    <source>
        <dbReference type="SAM" id="SignalP"/>
    </source>
</evidence>
<dbReference type="SUPFAM" id="SSF103647">
    <property type="entry name" value="TSP type-3 repeat"/>
    <property type="match status" value="1"/>
</dbReference>
<feature type="compositionally biased region" description="Acidic residues" evidence="5">
    <location>
        <begin position="356"/>
        <end position="375"/>
    </location>
</feature>
<dbReference type="RefSeq" id="WP_183409127.1">
    <property type="nucleotide sequence ID" value="NZ_JACHWY010000001.1"/>
</dbReference>
<feature type="domain" description="OmpA-like" evidence="7">
    <location>
        <begin position="98"/>
        <end position="221"/>
    </location>
</feature>
<keyword evidence="3" id="KW-0998">Cell outer membrane</keyword>
<feature type="chain" id="PRO_5030510479" description="OmpA-like domain-containing protein" evidence="6">
    <location>
        <begin position="26"/>
        <end position="375"/>
    </location>
</feature>
<keyword evidence="6" id="KW-0732">Signal</keyword>
<dbReference type="InterPro" id="IPR050330">
    <property type="entry name" value="Bact_OuterMem_StrucFunc"/>
</dbReference>
<reference evidence="8 9" key="1">
    <citation type="submission" date="2020-08" db="EMBL/GenBank/DDBJ databases">
        <title>Genomic Encyclopedia of Type Strains, Phase III (KMG-III): the genomes of soil and plant-associated and newly described type strains.</title>
        <authorList>
            <person name="Whitman W."/>
        </authorList>
    </citation>
    <scope>NUCLEOTIDE SEQUENCE [LARGE SCALE GENOMIC DNA]</scope>
    <source>
        <strain evidence="8 9">CECT 8654</strain>
    </source>
</reference>